<keyword evidence="3" id="KW-1185">Reference proteome</keyword>
<organism evidence="2 3">
    <name type="scientific">Streptomyces sodiiphilus</name>
    <dbReference type="NCBI Taxonomy" id="226217"/>
    <lineage>
        <taxon>Bacteria</taxon>
        <taxon>Bacillati</taxon>
        <taxon>Actinomycetota</taxon>
        <taxon>Actinomycetes</taxon>
        <taxon>Kitasatosporales</taxon>
        <taxon>Streptomycetaceae</taxon>
        <taxon>Streptomyces</taxon>
    </lineage>
</organism>
<dbReference type="Proteomes" id="UP001501303">
    <property type="component" value="Unassembled WGS sequence"/>
</dbReference>
<dbReference type="RefSeq" id="WP_344266238.1">
    <property type="nucleotide sequence ID" value="NZ_BAAAMJ010000076.1"/>
</dbReference>
<keyword evidence="1" id="KW-0812">Transmembrane</keyword>
<accession>A0ABN2PY09</accession>
<protein>
    <recommendedName>
        <fullName evidence="4">DUF456 domain-containing protein</fullName>
    </recommendedName>
</protein>
<proteinExistence type="predicted"/>
<keyword evidence="1" id="KW-0472">Membrane</keyword>
<evidence type="ECO:0000256" key="1">
    <source>
        <dbReference type="SAM" id="Phobius"/>
    </source>
</evidence>
<keyword evidence="1" id="KW-1133">Transmembrane helix</keyword>
<dbReference type="Pfam" id="PF04306">
    <property type="entry name" value="DUF456"/>
    <property type="match status" value="1"/>
</dbReference>
<evidence type="ECO:0008006" key="4">
    <source>
        <dbReference type="Google" id="ProtNLM"/>
    </source>
</evidence>
<sequence>MASWQLLLMGLVVVFGLLGAVLPGVPGPAVVWAAVFWWASAEDSSRGWWVLVSATAILLLNQAVQWLLPVRNRRVLRFRRRQLLVAGGTGTAGFFLLPVVGVVPGFLAGLYGWERRRLGSHGAALSSTGAIMRAVGRNILVELTACLLVTALWLTALIWASPT</sequence>
<dbReference type="EMBL" id="BAAAMJ010000076">
    <property type="protein sequence ID" value="GAA1933937.1"/>
    <property type="molecule type" value="Genomic_DNA"/>
</dbReference>
<comment type="caution">
    <text evidence="2">The sequence shown here is derived from an EMBL/GenBank/DDBJ whole genome shotgun (WGS) entry which is preliminary data.</text>
</comment>
<feature type="transmembrane region" description="Helical" evidence="1">
    <location>
        <begin position="139"/>
        <end position="160"/>
    </location>
</feature>
<evidence type="ECO:0000313" key="3">
    <source>
        <dbReference type="Proteomes" id="UP001501303"/>
    </source>
</evidence>
<feature type="transmembrane region" description="Helical" evidence="1">
    <location>
        <begin position="49"/>
        <end position="70"/>
    </location>
</feature>
<name>A0ABN2PY09_9ACTN</name>
<feature type="transmembrane region" description="Helical" evidence="1">
    <location>
        <begin position="82"/>
        <end position="107"/>
    </location>
</feature>
<gene>
    <name evidence="2" type="ORF">GCM10009716_46330</name>
</gene>
<dbReference type="InterPro" id="IPR007403">
    <property type="entry name" value="DUF456"/>
</dbReference>
<evidence type="ECO:0000313" key="2">
    <source>
        <dbReference type="EMBL" id="GAA1933937.1"/>
    </source>
</evidence>
<reference evidence="2 3" key="1">
    <citation type="journal article" date="2019" name="Int. J. Syst. Evol. Microbiol.">
        <title>The Global Catalogue of Microorganisms (GCM) 10K type strain sequencing project: providing services to taxonomists for standard genome sequencing and annotation.</title>
        <authorList>
            <consortium name="The Broad Institute Genomics Platform"/>
            <consortium name="The Broad Institute Genome Sequencing Center for Infectious Disease"/>
            <person name="Wu L."/>
            <person name="Ma J."/>
        </authorList>
    </citation>
    <scope>NUCLEOTIDE SEQUENCE [LARGE SCALE GENOMIC DNA]</scope>
    <source>
        <strain evidence="2 3">JCM 13581</strain>
    </source>
</reference>